<feature type="transmembrane region" description="Helical" evidence="1">
    <location>
        <begin position="305"/>
        <end position="325"/>
    </location>
</feature>
<feature type="transmembrane region" description="Helical" evidence="1">
    <location>
        <begin position="376"/>
        <end position="400"/>
    </location>
</feature>
<comment type="caution">
    <text evidence="2">The sequence shown here is derived from an EMBL/GenBank/DDBJ whole genome shotgun (WGS) entry which is preliminary data.</text>
</comment>
<reference evidence="3" key="1">
    <citation type="journal article" date="2021" name="ISME J.">
        <title>Evolutionary origin and ecological implication of a unique nif island in free-living Bradyrhizobium lineages.</title>
        <authorList>
            <person name="Tao J."/>
        </authorList>
    </citation>
    <scope>NUCLEOTIDE SEQUENCE [LARGE SCALE GENOMIC DNA]</scope>
    <source>
        <strain evidence="3">SZCCT0434</strain>
    </source>
</reference>
<feature type="transmembrane region" description="Helical" evidence="1">
    <location>
        <begin position="447"/>
        <end position="466"/>
    </location>
</feature>
<keyword evidence="1" id="KW-1133">Transmembrane helix</keyword>
<accession>A0ABS5FXN6</accession>
<gene>
    <name evidence="2" type="ORF">JQ615_40255</name>
</gene>
<feature type="transmembrane region" description="Helical" evidence="1">
    <location>
        <begin position="486"/>
        <end position="508"/>
    </location>
</feature>
<keyword evidence="1" id="KW-0812">Transmembrane</keyword>
<feature type="transmembrane region" description="Helical" evidence="1">
    <location>
        <begin position="40"/>
        <end position="70"/>
    </location>
</feature>
<proteinExistence type="predicted"/>
<evidence type="ECO:0000256" key="1">
    <source>
        <dbReference type="SAM" id="Phobius"/>
    </source>
</evidence>
<dbReference type="RefSeq" id="WP_212495552.1">
    <property type="nucleotide sequence ID" value="NZ_JAFCJH010000089.1"/>
</dbReference>
<feature type="transmembrane region" description="Helical" evidence="1">
    <location>
        <begin position="331"/>
        <end position="355"/>
    </location>
</feature>
<evidence type="ECO:0000313" key="2">
    <source>
        <dbReference type="EMBL" id="MBR0801585.1"/>
    </source>
</evidence>
<sequence length="740" mass="80738">MNIFQEIVTKSEWIIAVLALFLVAWTRFNSPPTNRSGTTFALFFCGAVFYCALIIPLWLVIMIGLVQGSIGFDWIGSKLTQVNPEAQAELAQYAPIVATLIIVVASQFRQVSRIDTAARTFCFKLAAIPREADRLAVELAQGADFEPTERLRRQVTKIISENISPQALDFCRDGTLSARFTRAVALYNLFVAPRSTGEAPEFAGSRHGRSVYALIMQMGETTAARADVRYEELMHSSLAFFTSPQPTHELKELLNCNIAEVTNLTCGLVARYVLFSEITHNGRLQRLSGMGFDARPTPTFGLDQWATTILLVMFLSVAMMVFIPGTRPIPVGHVLTIAITFGVSIGFAVLGAIVVAQRFIARHEEDSPAYPPVAELVIAGLIVVGLSIALRIGIPLLAALTQGDGVQDVLQQFLERLPGTITPFICTISLGFLCCYMGSLRWSWYRLAGIAAIGNGLALTGAGWLVGSLLGDTVLAQFYFHPERAVPTIALSTGLTGLMVGAVVLAVFNKSERIRKDCVERAANDPHMTVSLNDARTVADDIEAPLLSRFAALDDLGGYSRASVETMEGRYVCFRPAFSAADTINAYLLNLHWDEAESCLTFEEAERIDTGHVQKGRVYIPDGRPFLSFVTLEKGAIRLIMVSRPEKSTEPMRGLITTLSNPGGAHFTPASAPIVLKRVVDQAPQLGFVRPGGPDYEAYRSDLETVMPIFGCFATAPYTNSGTELHPDASQRDVRLAVVK</sequence>
<name>A0ABS5FXN6_9BRAD</name>
<protein>
    <submittedName>
        <fullName evidence="2">Uncharacterized protein</fullName>
    </submittedName>
</protein>
<keyword evidence="1" id="KW-0472">Membrane</keyword>
<dbReference type="Proteomes" id="UP001315278">
    <property type="component" value="Unassembled WGS sequence"/>
</dbReference>
<feature type="transmembrane region" description="Helical" evidence="1">
    <location>
        <begin position="12"/>
        <end position="28"/>
    </location>
</feature>
<dbReference type="EMBL" id="JAFCJH010000089">
    <property type="protein sequence ID" value="MBR0801585.1"/>
    <property type="molecule type" value="Genomic_DNA"/>
</dbReference>
<evidence type="ECO:0000313" key="3">
    <source>
        <dbReference type="Proteomes" id="UP001315278"/>
    </source>
</evidence>
<feature type="transmembrane region" description="Helical" evidence="1">
    <location>
        <begin position="420"/>
        <end position="440"/>
    </location>
</feature>
<organism evidence="2 3">
    <name type="scientific">Bradyrhizobium jicamae</name>
    <dbReference type="NCBI Taxonomy" id="280332"/>
    <lineage>
        <taxon>Bacteria</taxon>
        <taxon>Pseudomonadati</taxon>
        <taxon>Pseudomonadota</taxon>
        <taxon>Alphaproteobacteria</taxon>
        <taxon>Hyphomicrobiales</taxon>
        <taxon>Nitrobacteraceae</taxon>
        <taxon>Bradyrhizobium</taxon>
    </lineage>
</organism>
<keyword evidence="3" id="KW-1185">Reference proteome</keyword>